<comment type="caution">
    <text evidence="4">The sequence shown here is derived from an EMBL/GenBank/DDBJ whole genome shotgun (WGS) entry which is preliminary data.</text>
</comment>
<reference evidence="4 5" key="1">
    <citation type="submission" date="2023-03" db="EMBL/GenBank/DDBJ databases">
        <title>Genome insight into feeding habits of ladybird beetles.</title>
        <authorList>
            <person name="Li H.-S."/>
            <person name="Huang Y.-H."/>
            <person name="Pang H."/>
        </authorList>
    </citation>
    <scope>NUCLEOTIDE SEQUENCE [LARGE SCALE GENOMIC DNA]</scope>
    <source>
        <strain evidence="4">SYSU_2023b</strain>
        <tissue evidence="4">Whole body</tissue>
    </source>
</reference>
<dbReference type="Proteomes" id="UP001431783">
    <property type="component" value="Unassembled WGS sequence"/>
</dbReference>
<dbReference type="SMART" id="SM00385">
    <property type="entry name" value="CYCLIN"/>
    <property type="match status" value="2"/>
</dbReference>
<feature type="domain" description="Cyclin-like" evidence="3">
    <location>
        <begin position="142"/>
        <end position="228"/>
    </location>
</feature>
<feature type="domain" description="Cyclin-like" evidence="3">
    <location>
        <begin position="35"/>
        <end position="129"/>
    </location>
</feature>
<dbReference type="InterPro" id="IPR036915">
    <property type="entry name" value="Cyclin-like_sf"/>
</dbReference>
<evidence type="ECO:0000313" key="5">
    <source>
        <dbReference type="Proteomes" id="UP001431783"/>
    </source>
</evidence>
<dbReference type="EMBL" id="JARQZJ010000101">
    <property type="protein sequence ID" value="KAK9886612.1"/>
    <property type="molecule type" value="Genomic_DNA"/>
</dbReference>
<dbReference type="PANTHER" id="PTHR10026">
    <property type="entry name" value="CYCLIN"/>
    <property type="match status" value="1"/>
</dbReference>
<dbReference type="InterPro" id="IPR043198">
    <property type="entry name" value="Cyclin/Ssn8"/>
</dbReference>
<keyword evidence="1 2" id="KW-0195">Cyclin</keyword>
<evidence type="ECO:0000256" key="2">
    <source>
        <dbReference type="RuleBase" id="RU000383"/>
    </source>
</evidence>
<gene>
    <name evidence="4" type="ORF">WA026_017534</name>
</gene>
<dbReference type="Gene3D" id="1.10.472.10">
    <property type="entry name" value="Cyclin-like"/>
    <property type="match status" value="2"/>
</dbReference>
<name>A0AAW1V1I6_9CUCU</name>
<evidence type="ECO:0000313" key="4">
    <source>
        <dbReference type="EMBL" id="KAK9886612.1"/>
    </source>
</evidence>
<dbReference type="AlphaFoldDB" id="A0AAW1V1I6"/>
<comment type="similarity">
    <text evidence="2">Belongs to the cyclin family.</text>
</comment>
<dbReference type="InterPro" id="IPR006671">
    <property type="entry name" value="Cyclin_N"/>
</dbReference>
<dbReference type="GO" id="GO:0016538">
    <property type="term" value="F:cyclin-dependent protein serine/threonine kinase regulator activity"/>
    <property type="evidence" value="ECO:0007669"/>
    <property type="project" value="InterPro"/>
</dbReference>
<sequence>MHFRYYKDEQLKNSASARDGIDFDTETKYRREGALFTIETGYKFGFTSDTINTAVVYFHRFYVFRSFAKYSRYVTACSCLLIAGKSEKTTKDLNDLINVAKAILTKQKITNHGLNSEVKVKEFEKTVLDTLKTDLDVINPYKFIIEYTRNFDRDQLKCRRIAWSFAADSLGTSLPLKFKPEMIAKAALYLAVKVCSSLDSTYKEPSVQKWCDDGNTQILEEIGTQIIYARVAHEEHPFGPPELEESEVTPSSAVTSHAAVTACSSKKDISLFAKISSNISCICGTFRKADHICTCINIAIVNFEIAFQMWQRVKRRNRTLESLFHVSKHLLTAISNSLNATSYIMKDISSASKWLASVLFHLFRTLSIC</sequence>
<evidence type="ECO:0000259" key="3">
    <source>
        <dbReference type="SMART" id="SM00385"/>
    </source>
</evidence>
<dbReference type="SUPFAM" id="SSF47954">
    <property type="entry name" value="Cyclin-like"/>
    <property type="match status" value="2"/>
</dbReference>
<organism evidence="4 5">
    <name type="scientific">Henosepilachna vigintioctopunctata</name>
    <dbReference type="NCBI Taxonomy" id="420089"/>
    <lineage>
        <taxon>Eukaryota</taxon>
        <taxon>Metazoa</taxon>
        <taxon>Ecdysozoa</taxon>
        <taxon>Arthropoda</taxon>
        <taxon>Hexapoda</taxon>
        <taxon>Insecta</taxon>
        <taxon>Pterygota</taxon>
        <taxon>Neoptera</taxon>
        <taxon>Endopterygota</taxon>
        <taxon>Coleoptera</taxon>
        <taxon>Polyphaga</taxon>
        <taxon>Cucujiformia</taxon>
        <taxon>Coccinelloidea</taxon>
        <taxon>Coccinellidae</taxon>
        <taxon>Epilachninae</taxon>
        <taxon>Epilachnini</taxon>
        <taxon>Henosepilachna</taxon>
    </lineage>
</organism>
<accession>A0AAW1V1I6</accession>
<dbReference type="InterPro" id="IPR013763">
    <property type="entry name" value="Cyclin-like_dom"/>
</dbReference>
<keyword evidence="5" id="KW-1185">Reference proteome</keyword>
<dbReference type="Pfam" id="PF00134">
    <property type="entry name" value="Cyclin_N"/>
    <property type="match status" value="1"/>
</dbReference>
<dbReference type="GO" id="GO:0006357">
    <property type="term" value="P:regulation of transcription by RNA polymerase II"/>
    <property type="evidence" value="ECO:0007669"/>
    <property type="project" value="InterPro"/>
</dbReference>
<evidence type="ECO:0000256" key="1">
    <source>
        <dbReference type="ARBA" id="ARBA00023127"/>
    </source>
</evidence>
<protein>
    <recommendedName>
        <fullName evidence="3">Cyclin-like domain-containing protein</fullName>
    </recommendedName>
</protein>
<proteinExistence type="inferred from homology"/>